<dbReference type="Gene3D" id="3.90.550.10">
    <property type="entry name" value="Spore Coat Polysaccharide Biosynthesis Protein SpsA, Chain A"/>
    <property type="match status" value="1"/>
</dbReference>
<keyword evidence="2" id="KW-1185">Reference proteome</keyword>
<keyword evidence="1" id="KW-0808">Transferase</keyword>
<sequence length="287" mass="30356">MASAGRPELVGQAVRDLAAQHGARFVVAVCVPDAASLPAGGLPDGVVLAHARGLPAQRNAGLAAALAAAPQARTAFFFDDDSVVGAGYVEAALAFLDAHPAVVGVTGKVLLDGAQGEEVSRERAEAALAAREAAGPTGAWNPISGLYGCNFAIRLDGHAERFDERLPLYAWMEDRDLSERLKRHGALAQVDDCAVVHRGVRSGGRTAHLRLGYSQVMNPVYLHHAGSFAVSMVLLQVVPRLAKNAALSLVRSPQGAWRRRRLHGNALALADAARRRFTPERVLDLPP</sequence>
<dbReference type="OrthoDB" id="5174363at2"/>
<gene>
    <name evidence="1" type="ORF">FMM08_09490</name>
</gene>
<protein>
    <submittedName>
        <fullName evidence="1">Glycosyl transferase</fullName>
    </submittedName>
</protein>
<proteinExistence type="predicted"/>
<evidence type="ECO:0000313" key="1">
    <source>
        <dbReference type="EMBL" id="TXR56536.1"/>
    </source>
</evidence>
<dbReference type="Proteomes" id="UP000321234">
    <property type="component" value="Unassembled WGS sequence"/>
</dbReference>
<accession>A0A5C8ZHZ5</accession>
<dbReference type="EMBL" id="VKAC01000005">
    <property type="protein sequence ID" value="TXR56536.1"/>
    <property type="molecule type" value="Genomic_DNA"/>
</dbReference>
<dbReference type="InterPro" id="IPR050834">
    <property type="entry name" value="Glycosyltransf_2"/>
</dbReference>
<dbReference type="GO" id="GO:0016740">
    <property type="term" value="F:transferase activity"/>
    <property type="evidence" value="ECO:0007669"/>
    <property type="project" value="UniProtKB-KW"/>
</dbReference>
<dbReference type="PANTHER" id="PTHR43685:SF2">
    <property type="entry name" value="GLYCOSYLTRANSFERASE 2-LIKE DOMAIN-CONTAINING PROTEIN"/>
    <property type="match status" value="1"/>
</dbReference>
<evidence type="ECO:0000313" key="2">
    <source>
        <dbReference type="Proteomes" id="UP000321234"/>
    </source>
</evidence>
<dbReference type="AlphaFoldDB" id="A0A5C8ZHZ5"/>
<name>A0A5C8ZHZ5_9ACTN</name>
<reference evidence="1 2" key="1">
    <citation type="submission" date="2019-07" db="EMBL/GenBank/DDBJ databases">
        <title>Quadrisphaera sp. strain DD2A genome sequencing and assembly.</title>
        <authorList>
            <person name="Kim I."/>
        </authorList>
    </citation>
    <scope>NUCLEOTIDE SEQUENCE [LARGE SCALE GENOMIC DNA]</scope>
    <source>
        <strain evidence="1 2">DD2A</strain>
    </source>
</reference>
<dbReference type="InterPro" id="IPR029044">
    <property type="entry name" value="Nucleotide-diphossugar_trans"/>
</dbReference>
<comment type="caution">
    <text evidence="1">The sequence shown here is derived from an EMBL/GenBank/DDBJ whole genome shotgun (WGS) entry which is preliminary data.</text>
</comment>
<dbReference type="PANTHER" id="PTHR43685">
    <property type="entry name" value="GLYCOSYLTRANSFERASE"/>
    <property type="match status" value="1"/>
</dbReference>
<dbReference type="SUPFAM" id="SSF53448">
    <property type="entry name" value="Nucleotide-diphospho-sugar transferases"/>
    <property type="match status" value="1"/>
</dbReference>
<organism evidence="1 2">
    <name type="scientific">Quadrisphaera setariae</name>
    <dbReference type="NCBI Taxonomy" id="2593304"/>
    <lineage>
        <taxon>Bacteria</taxon>
        <taxon>Bacillati</taxon>
        <taxon>Actinomycetota</taxon>
        <taxon>Actinomycetes</taxon>
        <taxon>Kineosporiales</taxon>
        <taxon>Kineosporiaceae</taxon>
        <taxon>Quadrisphaera</taxon>
    </lineage>
</organism>